<sequence>MARSQHFFLIAILASLATAAPLASFSANVFASNSSGFSQEQNGLDAQKLNAQFVTLSANDSCTSDDQACVGGAFAQCVESSWMLTPCSSGLSCFALPLVAKAGTSLACDTQSDAEARFVAAGVQGGVTGN</sequence>
<gene>
    <name evidence="2" type="ORF">K503DRAFT_696701</name>
</gene>
<evidence type="ECO:0000256" key="1">
    <source>
        <dbReference type="SAM" id="SignalP"/>
    </source>
</evidence>
<evidence type="ECO:0008006" key="4">
    <source>
        <dbReference type="Google" id="ProtNLM"/>
    </source>
</evidence>
<feature type="chain" id="PRO_5008597543" description="Carbohydrate-binding module family 19 domain-containing protein" evidence="1">
    <location>
        <begin position="20"/>
        <end position="130"/>
    </location>
</feature>
<proteinExistence type="predicted"/>
<evidence type="ECO:0000313" key="3">
    <source>
        <dbReference type="Proteomes" id="UP000092154"/>
    </source>
</evidence>
<evidence type="ECO:0000313" key="2">
    <source>
        <dbReference type="EMBL" id="OAX35602.1"/>
    </source>
</evidence>
<accession>A0A1B7MSL5</accession>
<reference evidence="2 3" key="1">
    <citation type="submission" date="2016-06" db="EMBL/GenBank/DDBJ databases">
        <title>Comparative genomics of the ectomycorrhizal sister species Rhizopogon vinicolor and Rhizopogon vesiculosus (Basidiomycota: Boletales) reveals a divergence of the mating type B locus.</title>
        <authorList>
            <consortium name="DOE Joint Genome Institute"/>
            <person name="Mujic A.B."/>
            <person name="Kuo A."/>
            <person name="Tritt A."/>
            <person name="Lipzen A."/>
            <person name="Chen C."/>
            <person name="Johnson J."/>
            <person name="Sharma A."/>
            <person name="Barry K."/>
            <person name="Grigoriev I.V."/>
            <person name="Spatafora J.W."/>
        </authorList>
    </citation>
    <scope>NUCLEOTIDE SEQUENCE [LARGE SCALE GENOMIC DNA]</scope>
    <source>
        <strain evidence="2 3">AM-OR11-026</strain>
    </source>
</reference>
<dbReference type="AlphaFoldDB" id="A0A1B7MSL5"/>
<keyword evidence="1" id="KW-0732">Signal</keyword>
<dbReference type="OrthoDB" id="2362516at2759"/>
<organism evidence="2 3">
    <name type="scientific">Rhizopogon vinicolor AM-OR11-026</name>
    <dbReference type="NCBI Taxonomy" id="1314800"/>
    <lineage>
        <taxon>Eukaryota</taxon>
        <taxon>Fungi</taxon>
        <taxon>Dikarya</taxon>
        <taxon>Basidiomycota</taxon>
        <taxon>Agaricomycotina</taxon>
        <taxon>Agaricomycetes</taxon>
        <taxon>Agaricomycetidae</taxon>
        <taxon>Boletales</taxon>
        <taxon>Suillineae</taxon>
        <taxon>Rhizopogonaceae</taxon>
        <taxon>Rhizopogon</taxon>
    </lineage>
</organism>
<dbReference type="EMBL" id="KV448484">
    <property type="protein sequence ID" value="OAX35602.1"/>
    <property type="molecule type" value="Genomic_DNA"/>
</dbReference>
<protein>
    <recommendedName>
        <fullName evidence="4">Carbohydrate-binding module family 19 domain-containing protein</fullName>
    </recommendedName>
</protein>
<feature type="non-terminal residue" evidence="2">
    <location>
        <position position="130"/>
    </location>
</feature>
<dbReference type="InParanoid" id="A0A1B7MSL5"/>
<dbReference type="Proteomes" id="UP000092154">
    <property type="component" value="Unassembled WGS sequence"/>
</dbReference>
<name>A0A1B7MSL5_9AGAM</name>
<feature type="signal peptide" evidence="1">
    <location>
        <begin position="1"/>
        <end position="19"/>
    </location>
</feature>
<keyword evidence="3" id="KW-1185">Reference proteome</keyword>